<keyword evidence="1" id="KW-0812">Transmembrane</keyword>
<accession>A0A9D1F0P5</accession>
<proteinExistence type="predicted"/>
<organism evidence="2 3">
    <name type="scientific">Candidatus Scatousia excrementigallinarum</name>
    <dbReference type="NCBI Taxonomy" id="2840935"/>
    <lineage>
        <taxon>Bacteria</taxon>
        <taxon>Candidatus Scatousia</taxon>
    </lineage>
</organism>
<dbReference type="NCBIfam" id="TIGR02532">
    <property type="entry name" value="IV_pilin_GFxxxE"/>
    <property type="match status" value="1"/>
</dbReference>
<dbReference type="InterPro" id="IPR012902">
    <property type="entry name" value="N_methyl_site"/>
</dbReference>
<evidence type="ECO:0000313" key="2">
    <source>
        <dbReference type="EMBL" id="HIS37049.1"/>
    </source>
</evidence>
<feature type="transmembrane region" description="Helical" evidence="1">
    <location>
        <begin position="7"/>
        <end position="32"/>
    </location>
</feature>
<name>A0A9D1F0P5_9BACT</name>
<dbReference type="InterPro" id="IPR045584">
    <property type="entry name" value="Pilin-like"/>
</dbReference>
<reference evidence="2" key="1">
    <citation type="submission" date="2020-10" db="EMBL/GenBank/DDBJ databases">
        <authorList>
            <person name="Gilroy R."/>
        </authorList>
    </citation>
    <scope>NUCLEOTIDE SEQUENCE</scope>
    <source>
        <strain evidence="2">6276</strain>
    </source>
</reference>
<dbReference type="EMBL" id="DVIU01000207">
    <property type="protein sequence ID" value="HIS37049.1"/>
    <property type="molecule type" value="Genomic_DNA"/>
</dbReference>
<evidence type="ECO:0000256" key="1">
    <source>
        <dbReference type="SAM" id="Phobius"/>
    </source>
</evidence>
<dbReference type="AlphaFoldDB" id="A0A9D1F0P5"/>
<reference evidence="2" key="2">
    <citation type="journal article" date="2021" name="PeerJ">
        <title>Extensive microbial diversity within the chicken gut microbiome revealed by metagenomics and culture.</title>
        <authorList>
            <person name="Gilroy R."/>
            <person name="Ravi A."/>
            <person name="Getino M."/>
            <person name="Pursley I."/>
            <person name="Horton D.L."/>
            <person name="Alikhan N.F."/>
            <person name="Baker D."/>
            <person name="Gharbi K."/>
            <person name="Hall N."/>
            <person name="Watson M."/>
            <person name="Adriaenssens E.M."/>
            <person name="Foster-Nyarko E."/>
            <person name="Jarju S."/>
            <person name="Secka A."/>
            <person name="Antonio M."/>
            <person name="Oren A."/>
            <person name="Chaudhuri R.R."/>
            <person name="La Ragione R."/>
            <person name="Hildebrand F."/>
            <person name="Pallen M.J."/>
        </authorList>
    </citation>
    <scope>NUCLEOTIDE SEQUENCE</scope>
    <source>
        <strain evidence="2">6276</strain>
    </source>
</reference>
<keyword evidence="1" id="KW-1133">Transmembrane helix</keyword>
<dbReference type="SUPFAM" id="SSF54523">
    <property type="entry name" value="Pili subunits"/>
    <property type="match status" value="1"/>
</dbReference>
<keyword evidence="1" id="KW-0472">Membrane</keyword>
<dbReference type="Pfam" id="PF07963">
    <property type="entry name" value="N_methyl"/>
    <property type="match status" value="1"/>
</dbReference>
<evidence type="ECO:0000313" key="3">
    <source>
        <dbReference type="Proteomes" id="UP000823928"/>
    </source>
</evidence>
<dbReference type="Proteomes" id="UP000823928">
    <property type="component" value="Unassembled WGS sequence"/>
</dbReference>
<dbReference type="Gene3D" id="3.30.700.10">
    <property type="entry name" value="Glycoprotein, Type 4 Pilin"/>
    <property type="match status" value="1"/>
</dbReference>
<gene>
    <name evidence="2" type="ORF">IAC10_10555</name>
</gene>
<comment type="caution">
    <text evidence="2">The sequence shown here is derived from an EMBL/GenBank/DDBJ whole genome shotgun (WGS) entry which is preliminary data.</text>
</comment>
<sequence>MSRQKSGFTLAEVLITLGVIGVVAAMTLPALVTDYKGNILKTQLQKSYSVIQNALQMMNNEQGFVAKPGSYAQRAFITTYKKYLLVASDCNSDKCESRYEENEDGDSVMTNNSSNYKTYNNKKLKNQYLDDGQLILPDGSFIMVQNEEKALDGTILISVDVNGIYKKPNRWGHDLFTFQIMDDGKLLPMGSDGTLFDNDTYCSGTSSSSINGIACTYRALTEKDYFKNLPK</sequence>
<protein>
    <submittedName>
        <fullName evidence="2">Type II secretion system protein</fullName>
    </submittedName>
</protein>